<dbReference type="AlphaFoldDB" id="A0A7S4D224"/>
<protein>
    <submittedName>
        <fullName evidence="1">Uncharacterized protein</fullName>
    </submittedName>
</protein>
<name>A0A7S4D224_9EUGL</name>
<accession>A0A7S4D224</accession>
<evidence type="ECO:0000313" key="1">
    <source>
        <dbReference type="EMBL" id="CAE0813679.1"/>
    </source>
</evidence>
<reference evidence="1" key="1">
    <citation type="submission" date="2021-01" db="EMBL/GenBank/DDBJ databases">
        <authorList>
            <person name="Corre E."/>
            <person name="Pelletier E."/>
            <person name="Niang G."/>
            <person name="Scheremetjew M."/>
            <person name="Finn R."/>
            <person name="Kale V."/>
            <person name="Holt S."/>
            <person name="Cochrane G."/>
            <person name="Meng A."/>
            <person name="Brown T."/>
            <person name="Cohen L."/>
        </authorList>
    </citation>
    <scope>NUCLEOTIDE SEQUENCE</scope>
    <source>
        <strain evidence="1">CCMP1594</strain>
    </source>
</reference>
<organism evidence="1">
    <name type="scientific">Eutreptiella gymnastica</name>
    <dbReference type="NCBI Taxonomy" id="73025"/>
    <lineage>
        <taxon>Eukaryota</taxon>
        <taxon>Discoba</taxon>
        <taxon>Euglenozoa</taxon>
        <taxon>Euglenida</taxon>
        <taxon>Spirocuta</taxon>
        <taxon>Euglenophyceae</taxon>
        <taxon>Eutreptiales</taxon>
        <taxon>Eutreptiaceae</taxon>
        <taxon>Eutreptiella</taxon>
    </lineage>
</organism>
<dbReference type="EMBL" id="HBJA01070703">
    <property type="protein sequence ID" value="CAE0813679.1"/>
    <property type="molecule type" value="Transcribed_RNA"/>
</dbReference>
<gene>
    <name evidence="1" type="ORF">EGYM00163_LOCUS24830</name>
</gene>
<sequence length="128" mass="14510">MQTTKHNTTPHHTTRHNIPATIIVTTDIPFTITGTKAMTHPGPGRRQITTTPIPDVCKKTVKKIGRLRVFVKRWQQEHLQLRRGWMGQKSTQGMSGSSCSWAIKCLCIGHSSHTPAHEKQAIRGREYY</sequence>
<proteinExistence type="predicted"/>